<evidence type="ECO:0000313" key="2">
    <source>
        <dbReference type="EMBL" id="EZG86030.1"/>
    </source>
</evidence>
<dbReference type="AlphaFoldDB" id="A0A023BCX0"/>
<feature type="compositionally biased region" description="Basic and acidic residues" evidence="1">
    <location>
        <begin position="186"/>
        <end position="209"/>
    </location>
</feature>
<feature type="region of interest" description="Disordered" evidence="1">
    <location>
        <begin position="82"/>
        <end position="112"/>
    </location>
</feature>
<evidence type="ECO:0000313" key="3">
    <source>
        <dbReference type="Proteomes" id="UP000019763"/>
    </source>
</evidence>
<feature type="region of interest" description="Disordered" evidence="1">
    <location>
        <begin position="145"/>
        <end position="212"/>
    </location>
</feature>
<name>A0A023BCX0_GRENI</name>
<protein>
    <submittedName>
        <fullName evidence="2">Uncharacterized protein</fullName>
    </submittedName>
</protein>
<organism evidence="2 3">
    <name type="scientific">Gregarina niphandrodes</name>
    <name type="common">Septate eugregarine</name>
    <dbReference type="NCBI Taxonomy" id="110365"/>
    <lineage>
        <taxon>Eukaryota</taxon>
        <taxon>Sar</taxon>
        <taxon>Alveolata</taxon>
        <taxon>Apicomplexa</taxon>
        <taxon>Conoidasida</taxon>
        <taxon>Gregarinasina</taxon>
        <taxon>Eugregarinorida</taxon>
        <taxon>Gregarinidae</taxon>
        <taxon>Gregarina</taxon>
    </lineage>
</organism>
<proteinExistence type="predicted"/>
<dbReference type="VEuPathDB" id="CryptoDB:GNI_010970"/>
<gene>
    <name evidence="2" type="ORF">GNI_010970</name>
</gene>
<dbReference type="RefSeq" id="XP_011128785.1">
    <property type="nucleotide sequence ID" value="XM_011130483.1"/>
</dbReference>
<reference evidence="2" key="1">
    <citation type="submission" date="2013-12" db="EMBL/GenBank/DDBJ databases">
        <authorList>
            <person name="Omoto C.K."/>
            <person name="Sibley D."/>
            <person name="Venepally P."/>
            <person name="Hadjithomas M."/>
            <person name="Karamycheva S."/>
            <person name="Brunk B."/>
            <person name="Roos D."/>
            <person name="Caler E."/>
            <person name="Lorenzi H."/>
        </authorList>
    </citation>
    <scope>NUCLEOTIDE SEQUENCE</scope>
</reference>
<accession>A0A023BCX0</accession>
<dbReference type="GeneID" id="22910648"/>
<sequence length="369" mass="41332">MRLLQLHLDPYLSFMPASTTVRGLAGMSPNRMSSESCLWVGNCSPTAETGICSSLHEEPMISNDSMSIIDAFIRHLHEPAPPVSPRAACPRVSSPKAPSPRAPSPTAGSPTAASLMTARLTAASPRTGRARHAVKIRNWSSLSPRARPRDLTKYDSNGSYSEKFTPRRSSWIHRARSTGSQSRRLSTSDEERHDREDERRCEPEPEPKSISRTSPICFVDSMIRTPPNQESRGEDSTWLNFCSILHVLPARLLFRALLENPGPGIWLCWGESRRLRTALESILHRSLGTHFGSYIDWTLIWRSPKGEVRARSVLVNGSVFKECYGKIGEIPISYKGLSHGHHKLSFTDDEASIHLRKIRDFKTFVNLLI</sequence>
<comment type="caution">
    <text evidence="2">The sequence shown here is derived from an EMBL/GenBank/DDBJ whole genome shotgun (WGS) entry which is preliminary data.</text>
</comment>
<keyword evidence="3" id="KW-1185">Reference proteome</keyword>
<dbReference type="EMBL" id="AFNH02000083">
    <property type="protein sequence ID" value="EZG86030.1"/>
    <property type="molecule type" value="Genomic_DNA"/>
</dbReference>
<evidence type="ECO:0000256" key="1">
    <source>
        <dbReference type="SAM" id="MobiDB-lite"/>
    </source>
</evidence>
<dbReference type="Proteomes" id="UP000019763">
    <property type="component" value="Unassembled WGS sequence"/>
</dbReference>